<feature type="compositionally biased region" description="Polar residues" evidence="1">
    <location>
        <begin position="372"/>
        <end position="383"/>
    </location>
</feature>
<feature type="compositionally biased region" description="Low complexity" evidence="1">
    <location>
        <begin position="827"/>
        <end position="863"/>
    </location>
</feature>
<feature type="signal peptide" evidence="2">
    <location>
        <begin position="1"/>
        <end position="20"/>
    </location>
</feature>
<protein>
    <submittedName>
        <fullName evidence="3">Uncharacterized protein</fullName>
    </submittedName>
</protein>
<feature type="region of interest" description="Disordered" evidence="1">
    <location>
        <begin position="23"/>
        <end position="142"/>
    </location>
</feature>
<sequence length="1476" mass="163456">MKLSLVIVTLVLVYLESCFGAYWNNNPNNNNGPRRPSQHMGRDRPRPGPGGQRHHRHIQPHHHGYPRLPNRMHNRPPPPGHRRVSRPPPPQFRHNFPHNEQSPHHNQNNNQGAMLIQPMMHNNPIPHQHHHHHHPQRQDLGVPPPFFQQDEIIQEQSKHFPVTAMANPNNLHAPNFQSVKDSQPHGYLSSTYKGWKPIVKPYQNSYIMTPGSTNLVTQQSSTYGMLPQNNGKNIMYSSHPTQTLNLDTLFREQTEHMKPHYHSLKQAFSENQGVRVPPPTVPMIKAVEIPIWNKRLPPPPSQSPVGANRQQPPQQDEGIKKPFNRPKIPQKVQQQSDNGNNGPSSSEDAPKFPKFKLRQRPQRPSAGGQVNKDATQESQNDQGISVLPPFPGKHATSSPSGDSTQQDQPLNLKTKLINRGRVRVRPKPKPESTTQSDEESSSPPSKLGGQRFGNHNHNHQNSISNSEPSTTENSPPRRNPQFFGRPQQQQPTSQTESSGEEDGGSPVHNFNRPQRPTSERSPPSSSPPPNRGHHRNHQHHTEEQRIRRPIERTPVSNSFSDGPSESGETEPEGQQQQQLLRGRRKQRPDTKNKIDDHTTDQPGVAGLPPSSYPSENPPQRFSGDDDSYFPPGFHTDPSKNTGQHPVSFMTMPGGKPQVIHHTYPPSHHSSHPQYPINVMRSPAPPDFHRGGESHPGSGSSPHGNYVSNNRPHFGAINVQNGPGHQQPPNNNGPNKPLRFPPPHHQHNSGPVFTSSNSNHEPSYFPAFGPNSQHSPQHNNFEGRFPPSSPPPHVHRHGPPPPSMSHPPPLSQAAQHSPPPMRLPPPTSTSTMRYPRYHSSSSAPPSSVGFPPSSPSSPSSGSSSYTSVEMRDSSEDPLSSTTPGAPFRHNNPERSNANPFAFPEYAPAYAGSSVEYDKIPMQFMDQLRPILRDDHPSSHTNQQTIQSHKSPDIHPPESFFDEFFQPFDQSFNPNPEQELDSKPTVQIETHVVQPQFINNFNAYEGYNAEQSSPQPHFARPISSNNKHNSAISSYLPPFIPTSESSLVSNDNDFIQPLDSSPVWSKLHNNDNNDLVSSSTEQQQIVVTPAAPTLKKHHHESKPTHKQQYQQYHVSTTAKTSNAKISKDAYNAETIPPVTTYKPSRFEKHDDDDDEEDSGFGLKKYLTAITTTTTARDQGDHVDSNTPKSVRFPIRDAQPSPSTTESSPETSTAYKSRRHFRRRRPDAAVRRRFFSSRVKSAGDEQDQQEQDHQQSSSPKSISSLFGGRSTTKATSTTPTTTTVDQKHINGPPSDQHHDDNAGYEPTRGSPLKQRRILQRRKSLASSTPTAEKGSSHDTTTPSKTPAAARPTSSSAESETVTYGESQWFRIKPTDSSELEAAAAAAFNSNKADGGSKSSSSTRGLKTGNKEVVGGGGRGTSGIAIPQFLPLEQPSSEISSSTETAASGVKTSYSSKHSVSYVEGAKYPVHKKATSSSSS</sequence>
<feature type="compositionally biased region" description="Low complexity" evidence="1">
    <location>
        <begin position="512"/>
        <end position="523"/>
    </location>
</feature>
<feature type="region of interest" description="Disordered" evidence="1">
    <location>
        <begin position="294"/>
        <end position="903"/>
    </location>
</feature>
<feature type="compositionally biased region" description="Polar residues" evidence="1">
    <location>
        <begin position="1384"/>
        <end position="1401"/>
    </location>
</feature>
<feature type="compositionally biased region" description="Pro residues" evidence="1">
    <location>
        <begin position="798"/>
        <end position="809"/>
    </location>
</feature>
<evidence type="ECO:0000313" key="3">
    <source>
        <dbReference type="EMBL" id="OXA43988.1"/>
    </source>
</evidence>
<feature type="compositionally biased region" description="Low complexity" evidence="1">
    <location>
        <begin position="1268"/>
        <end position="1280"/>
    </location>
</feature>
<feature type="compositionally biased region" description="Polar residues" evidence="1">
    <location>
        <begin position="303"/>
        <end position="314"/>
    </location>
</feature>
<reference evidence="3 4" key="1">
    <citation type="submission" date="2015-12" db="EMBL/GenBank/DDBJ databases">
        <title>The genome of Folsomia candida.</title>
        <authorList>
            <person name="Faddeeva A."/>
            <person name="Derks M.F."/>
            <person name="Anvar Y."/>
            <person name="Smit S."/>
            <person name="Van Straalen N."/>
            <person name="Roelofs D."/>
        </authorList>
    </citation>
    <scope>NUCLEOTIDE SEQUENCE [LARGE SCALE GENOMIC DNA]</scope>
    <source>
        <strain evidence="3 4">VU population</strain>
        <tissue evidence="3">Whole body</tissue>
    </source>
</reference>
<feature type="compositionally biased region" description="Polar residues" evidence="1">
    <location>
        <begin position="1104"/>
        <end position="1122"/>
    </location>
</feature>
<feature type="compositionally biased region" description="Low complexity" evidence="1">
    <location>
        <begin position="431"/>
        <end position="445"/>
    </location>
</feature>
<feature type="compositionally biased region" description="Polar residues" evidence="1">
    <location>
        <begin position="395"/>
        <end position="411"/>
    </location>
</feature>
<feature type="compositionally biased region" description="Basic residues" evidence="1">
    <location>
        <begin position="1213"/>
        <end position="1232"/>
    </location>
</feature>
<feature type="compositionally biased region" description="Basic and acidic residues" evidence="1">
    <location>
        <begin position="539"/>
        <end position="551"/>
    </location>
</feature>
<evidence type="ECO:0000256" key="1">
    <source>
        <dbReference type="SAM" id="MobiDB-lite"/>
    </source>
</evidence>
<dbReference type="OMA" id="SSTYKGW"/>
<name>A0A226DG76_FOLCA</name>
<feature type="compositionally biased region" description="Polar residues" evidence="1">
    <location>
        <begin position="769"/>
        <end position="779"/>
    </location>
</feature>
<feature type="region of interest" description="Disordered" evidence="1">
    <location>
        <begin position="1173"/>
        <end position="1451"/>
    </location>
</feature>
<feature type="compositionally biased region" description="Polar residues" evidence="1">
    <location>
        <begin position="937"/>
        <end position="947"/>
    </location>
</feature>
<feature type="compositionally biased region" description="Polar residues" evidence="1">
    <location>
        <begin position="331"/>
        <end position="347"/>
    </location>
</feature>
<feature type="compositionally biased region" description="Low complexity" evidence="1">
    <location>
        <begin position="694"/>
        <end position="703"/>
    </location>
</feature>
<keyword evidence="2" id="KW-0732">Signal</keyword>
<feature type="compositionally biased region" description="Low complexity" evidence="1">
    <location>
        <begin position="1336"/>
        <end position="1357"/>
    </location>
</feature>
<dbReference type="Proteomes" id="UP000198287">
    <property type="component" value="Unassembled WGS sequence"/>
</dbReference>
<comment type="caution">
    <text evidence="3">The sequence shown here is derived from an EMBL/GenBank/DDBJ whole genome shotgun (WGS) entry which is preliminary data.</text>
</comment>
<feature type="compositionally biased region" description="Polar residues" evidence="1">
    <location>
        <begin position="747"/>
        <end position="760"/>
    </location>
</feature>
<dbReference type="EMBL" id="LNIX01000020">
    <property type="protein sequence ID" value="OXA43988.1"/>
    <property type="molecule type" value="Genomic_DNA"/>
</dbReference>
<feature type="compositionally biased region" description="Basic residues" evidence="1">
    <location>
        <begin position="52"/>
        <end position="85"/>
    </location>
</feature>
<feature type="compositionally biased region" description="Basic residues" evidence="1">
    <location>
        <begin position="416"/>
        <end position="427"/>
    </location>
</feature>
<feature type="compositionally biased region" description="Polar residues" evidence="1">
    <location>
        <begin position="98"/>
        <end position="112"/>
    </location>
</feature>
<proteinExistence type="predicted"/>
<evidence type="ECO:0000256" key="2">
    <source>
        <dbReference type="SAM" id="SignalP"/>
    </source>
</evidence>
<feature type="compositionally biased region" description="Basic and acidic residues" evidence="1">
    <location>
        <begin position="587"/>
        <end position="599"/>
    </location>
</feature>
<feature type="region of interest" description="Disordered" evidence="1">
    <location>
        <begin position="930"/>
        <end position="958"/>
    </location>
</feature>
<evidence type="ECO:0000313" key="4">
    <source>
        <dbReference type="Proteomes" id="UP000198287"/>
    </source>
</evidence>
<dbReference type="STRING" id="158441.A0A226DG76"/>
<feature type="compositionally biased region" description="Basic residues" evidence="1">
    <location>
        <begin position="1310"/>
        <end position="1320"/>
    </location>
</feature>
<organism evidence="3 4">
    <name type="scientific">Folsomia candida</name>
    <name type="common">Springtail</name>
    <dbReference type="NCBI Taxonomy" id="158441"/>
    <lineage>
        <taxon>Eukaryota</taxon>
        <taxon>Metazoa</taxon>
        <taxon>Ecdysozoa</taxon>
        <taxon>Arthropoda</taxon>
        <taxon>Hexapoda</taxon>
        <taxon>Collembola</taxon>
        <taxon>Entomobryomorpha</taxon>
        <taxon>Isotomoidea</taxon>
        <taxon>Isotomidae</taxon>
        <taxon>Proisotominae</taxon>
        <taxon>Folsomia</taxon>
    </lineage>
</organism>
<feature type="compositionally biased region" description="Pro residues" evidence="1">
    <location>
        <begin position="816"/>
        <end position="826"/>
    </location>
</feature>
<feature type="compositionally biased region" description="Low complexity" evidence="1">
    <location>
        <begin position="479"/>
        <end position="497"/>
    </location>
</feature>
<feature type="compositionally biased region" description="Polar residues" evidence="1">
    <location>
        <begin position="554"/>
        <end position="563"/>
    </location>
</feature>
<gene>
    <name evidence="3" type="ORF">Fcan01_21346</name>
</gene>
<keyword evidence="4" id="KW-1185">Reference proteome</keyword>
<feature type="region of interest" description="Disordered" evidence="1">
    <location>
        <begin position="1090"/>
        <end position="1157"/>
    </location>
</feature>
<feature type="chain" id="PRO_5013121622" evidence="2">
    <location>
        <begin position="21"/>
        <end position="1476"/>
    </location>
</feature>
<feature type="compositionally biased region" description="Low complexity" evidence="1">
    <location>
        <begin position="1197"/>
        <end position="1210"/>
    </location>
</feature>
<feature type="compositionally biased region" description="Low complexity" evidence="1">
    <location>
        <begin position="1251"/>
        <end position="1261"/>
    </location>
</feature>
<accession>A0A226DG76</accession>
<feature type="compositionally biased region" description="Low complexity" evidence="1">
    <location>
        <begin position="719"/>
        <end position="736"/>
    </location>
</feature>
<feature type="compositionally biased region" description="Low complexity" evidence="1">
    <location>
        <begin position="1432"/>
        <end position="1444"/>
    </location>
</feature>
<dbReference type="OrthoDB" id="10693050at2759"/>